<evidence type="ECO:0000313" key="1">
    <source>
        <dbReference type="EMBL" id="VGO14483.1"/>
    </source>
</evidence>
<organism evidence="1 2">
    <name type="scientific">Pontiella desulfatans</name>
    <dbReference type="NCBI Taxonomy" id="2750659"/>
    <lineage>
        <taxon>Bacteria</taxon>
        <taxon>Pseudomonadati</taxon>
        <taxon>Kiritimatiellota</taxon>
        <taxon>Kiritimatiellia</taxon>
        <taxon>Kiritimatiellales</taxon>
        <taxon>Pontiellaceae</taxon>
        <taxon>Pontiella</taxon>
    </lineage>
</organism>
<reference evidence="1 2" key="1">
    <citation type="submission" date="2019-04" db="EMBL/GenBank/DDBJ databases">
        <authorList>
            <person name="Van Vliet M D."/>
        </authorList>
    </citation>
    <scope>NUCLEOTIDE SEQUENCE [LARGE SCALE GENOMIC DNA]</scope>
    <source>
        <strain evidence="1 2">F1</strain>
    </source>
</reference>
<proteinExistence type="predicted"/>
<accession>A0A6C2U3L2</accession>
<dbReference type="RefSeq" id="WP_168442283.1">
    <property type="nucleotide sequence ID" value="NZ_CAAHFG010000001.1"/>
</dbReference>
<dbReference type="EMBL" id="CAAHFG010000001">
    <property type="protein sequence ID" value="VGO14483.1"/>
    <property type="molecule type" value="Genomic_DNA"/>
</dbReference>
<protein>
    <submittedName>
        <fullName evidence="1">Uncharacterized protein</fullName>
    </submittedName>
</protein>
<evidence type="ECO:0000313" key="2">
    <source>
        <dbReference type="Proteomes" id="UP000366872"/>
    </source>
</evidence>
<sequence length="53" mass="5982">MQRRSEFLIADFRLPICGTQAALAFFMRKASQTHQSEIKNQKSAIPSQSLEVA</sequence>
<gene>
    <name evidence="1" type="ORF">PDESU_03045</name>
</gene>
<keyword evidence="2" id="KW-1185">Reference proteome</keyword>
<dbReference type="AlphaFoldDB" id="A0A6C2U3L2"/>
<dbReference type="Proteomes" id="UP000366872">
    <property type="component" value="Unassembled WGS sequence"/>
</dbReference>
<name>A0A6C2U3L2_PONDE</name>